<dbReference type="STRING" id="61395.A0A1Y1WM38"/>
<accession>A0A1Y1WM38</accession>
<dbReference type="EMBL" id="MCFD01000001">
    <property type="protein sequence ID" value="ORX74154.1"/>
    <property type="molecule type" value="Genomic_DNA"/>
</dbReference>
<keyword evidence="3" id="KW-0677">Repeat</keyword>
<evidence type="ECO:0000313" key="6">
    <source>
        <dbReference type="EMBL" id="ORX74154.1"/>
    </source>
</evidence>
<dbReference type="Gene3D" id="2.130.10.10">
    <property type="entry name" value="YVTN repeat-like/Quinoprotein amine dehydrogenase"/>
    <property type="match status" value="3"/>
</dbReference>
<evidence type="ECO:0000256" key="1">
    <source>
        <dbReference type="ARBA" id="ARBA00004123"/>
    </source>
</evidence>
<evidence type="ECO:0000256" key="3">
    <source>
        <dbReference type="ARBA" id="ARBA00022737"/>
    </source>
</evidence>
<comment type="caution">
    <text evidence="6">The sequence shown here is derived from an EMBL/GenBank/DDBJ whole genome shotgun (WGS) entry which is preliminary data.</text>
</comment>
<evidence type="ECO:0000313" key="7">
    <source>
        <dbReference type="Proteomes" id="UP000193922"/>
    </source>
</evidence>
<reference evidence="6 7" key="1">
    <citation type="submission" date="2016-07" db="EMBL/GenBank/DDBJ databases">
        <title>Pervasive Adenine N6-methylation of Active Genes in Fungi.</title>
        <authorList>
            <consortium name="DOE Joint Genome Institute"/>
            <person name="Mondo S.J."/>
            <person name="Dannebaum R.O."/>
            <person name="Kuo R.C."/>
            <person name="Labutti K."/>
            <person name="Haridas S."/>
            <person name="Kuo A."/>
            <person name="Salamov A."/>
            <person name="Ahrendt S.R."/>
            <person name="Lipzen A."/>
            <person name="Sullivan W."/>
            <person name="Andreopoulos W.B."/>
            <person name="Clum A."/>
            <person name="Lindquist E."/>
            <person name="Daum C."/>
            <person name="Ramamoorthy G.K."/>
            <person name="Gryganskyi A."/>
            <person name="Culley D."/>
            <person name="Magnuson J.K."/>
            <person name="James T.Y."/>
            <person name="O'Malley M.A."/>
            <person name="Stajich J.E."/>
            <person name="Spatafora J.W."/>
            <person name="Visel A."/>
            <person name="Grigoriev I.V."/>
        </authorList>
    </citation>
    <scope>NUCLEOTIDE SEQUENCE [LARGE SCALE GENOMIC DNA]</scope>
    <source>
        <strain evidence="6 7">ATCC 12442</strain>
    </source>
</reference>
<organism evidence="6 7">
    <name type="scientific">Linderina pennispora</name>
    <dbReference type="NCBI Taxonomy" id="61395"/>
    <lineage>
        <taxon>Eukaryota</taxon>
        <taxon>Fungi</taxon>
        <taxon>Fungi incertae sedis</taxon>
        <taxon>Zoopagomycota</taxon>
        <taxon>Kickxellomycotina</taxon>
        <taxon>Kickxellomycetes</taxon>
        <taxon>Kickxellales</taxon>
        <taxon>Kickxellaceae</taxon>
        <taxon>Linderina</taxon>
    </lineage>
</organism>
<evidence type="ECO:0000256" key="2">
    <source>
        <dbReference type="ARBA" id="ARBA00022574"/>
    </source>
</evidence>
<keyword evidence="7" id="KW-1185">Reference proteome</keyword>
<dbReference type="RefSeq" id="XP_040747365.1">
    <property type="nucleotide sequence ID" value="XM_040891152.1"/>
</dbReference>
<dbReference type="OrthoDB" id="196858at2759"/>
<sequence>MNRKLLDPFEPEYPETIEACLDDEYATCCAYIWDMDTLNIVRKLTHGDAPLMGVRWSRSSRHVLTYDDAGLCILWDLQTNTRTCEQFDAPILDARVHPRNPHLLVVCPMKGMPWMVTAGGTRTRLEIEGQATCCCFGKKGKHMFFGTTKGYVHVVETETLAPVCSLRLSSSRVGSLAANARAPEIVASSSDRTLRVCRLTDNSLSAVFSASGDYIIAGIEHRAEHNIYVWDKLAGSLVKVLDGPNELLEDCAVHPLRPIIASVSTFGLVYLWTRLEENIDHDEPEDEFDKKVTYADGHVVVINEERARKDRPNPADEEEGDVFVDITDNDPFFSDSASEMDDDGFILPVEIRGDDGDDFPLADAPLATSKPQTPEPEPATGGQVIVEPQ</sequence>
<protein>
    <submittedName>
        <fullName evidence="6">WD40 repeat-like protein</fullName>
    </submittedName>
</protein>
<dbReference type="SUPFAM" id="SSF50978">
    <property type="entry name" value="WD40 repeat-like"/>
    <property type="match status" value="1"/>
</dbReference>
<name>A0A1Y1WM38_9FUNG</name>
<dbReference type="InterPro" id="IPR015943">
    <property type="entry name" value="WD40/YVTN_repeat-like_dom_sf"/>
</dbReference>
<keyword evidence="2" id="KW-0853">WD repeat</keyword>
<gene>
    <name evidence="6" type="ORF">DL89DRAFT_319759</name>
</gene>
<dbReference type="GO" id="GO:0048188">
    <property type="term" value="C:Set1C/COMPASS complex"/>
    <property type="evidence" value="ECO:0007669"/>
    <property type="project" value="InterPro"/>
</dbReference>
<keyword evidence="4" id="KW-0539">Nucleus</keyword>
<dbReference type="Proteomes" id="UP000193922">
    <property type="component" value="Unassembled WGS sequence"/>
</dbReference>
<feature type="region of interest" description="Disordered" evidence="5">
    <location>
        <begin position="348"/>
        <end position="389"/>
    </location>
</feature>
<dbReference type="GeneID" id="63807800"/>
<comment type="subcellular location">
    <subcellularLocation>
        <location evidence="1">Nucleus</location>
    </subcellularLocation>
</comment>
<dbReference type="InterPro" id="IPR001680">
    <property type="entry name" value="WD40_rpt"/>
</dbReference>
<dbReference type="SMART" id="SM00320">
    <property type="entry name" value="WD40"/>
    <property type="match status" value="4"/>
</dbReference>
<dbReference type="AlphaFoldDB" id="A0A1Y1WM38"/>
<proteinExistence type="predicted"/>
<dbReference type="PANTHER" id="PTHR44040:SF1">
    <property type="entry name" value="RETINOBLASTOMA-BINDING PROTEIN 5"/>
    <property type="match status" value="1"/>
</dbReference>
<evidence type="ECO:0000256" key="4">
    <source>
        <dbReference type="ARBA" id="ARBA00023242"/>
    </source>
</evidence>
<evidence type="ECO:0000256" key="5">
    <source>
        <dbReference type="SAM" id="MobiDB-lite"/>
    </source>
</evidence>
<dbReference type="InterPro" id="IPR037850">
    <property type="entry name" value="RBBP5/Swd1"/>
</dbReference>
<dbReference type="PANTHER" id="PTHR44040">
    <property type="entry name" value="RETINOBLASTOMA-BINDING PROTEIN 5"/>
    <property type="match status" value="1"/>
</dbReference>
<dbReference type="InterPro" id="IPR036322">
    <property type="entry name" value="WD40_repeat_dom_sf"/>
</dbReference>